<organism evidence="2 3">
    <name type="scientific">Mucuna pruriens</name>
    <name type="common">Velvet bean</name>
    <name type="synonym">Dolichos pruriens</name>
    <dbReference type="NCBI Taxonomy" id="157652"/>
    <lineage>
        <taxon>Eukaryota</taxon>
        <taxon>Viridiplantae</taxon>
        <taxon>Streptophyta</taxon>
        <taxon>Embryophyta</taxon>
        <taxon>Tracheophyta</taxon>
        <taxon>Spermatophyta</taxon>
        <taxon>Magnoliopsida</taxon>
        <taxon>eudicotyledons</taxon>
        <taxon>Gunneridae</taxon>
        <taxon>Pentapetalae</taxon>
        <taxon>rosids</taxon>
        <taxon>fabids</taxon>
        <taxon>Fabales</taxon>
        <taxon>Fabaceae</taxon>
        <taxon>Papilionoideae</taxon>
        <taxon>50 kb inversion clade</taxon>
        <taxon>NPAAA clade</taxon>
        <taxon>indigoferoid/millettioid clade</taxon>
        <taxon>Phaseoleae</taxon>
        <taxon>Mucuna</taxon>
    </lineage>
</organism>
<sequence>MGREPSLSVFFWFFSLQRANKVGWTLLSSWHQHKLMKPFRESYKQFNNHFFRVAARRIGRNLLFGLGTLSSPYTRVINRQSRSQLAKIIWKARRRSSSLSLTGSVRSPTLSYSVKDIATMKARSSRSTTPGVAKTSLLVAVRPTVEKSTGESPPPVVEEVDGSSAKRATEAGVLQSEGRPSKRGLAAKDRAWFEEGFAHALRQMAFIHPDTDTSVASPFKEVVDGKPSSPFVGFDLSFLFFLCFFYGRSPNRLLRDLAWRGPLTNYSQGPFGLTPHVFVFMPRRDPLDRLLKSLSSCLEGTLWANSSVGSSTDFFSYSKRAFLYRGKLVAIDSPRYFPWDQVARLESSRG</sequence>
<evidence type="ECO:0000313" key="2">
    <source>
        <dbReference type="EMBL" id="RDY07718.1"/>
    </source>
</evidence>
<dbReference type="AlphaFoldDB" id="A0A371HY51"/>
<feature type="region of interest" description="Disordered" evidence="1">
    <location>
        <begin position="143"/>
        <end position="182"/>
    </location>
</feature>
<protein>
    <submittedName>
        <fullName evidence="2">Uncharacterized protein</fullName>
    </submittedName>
</protein>
<comment type="caution">
    <text evidence="2">The sequence shown here is derived from an EMBL/GenBank/DDBJ whole genome shotgun (WGS) entry which is preliminary data.</text>
</comment>
<evidence type="ECO:0000256" key="1">
    <source>
        <dbReference type="SAM" id="MobiDB-lite"/>
    </source>
</evidence>
<evidence type="ECO:0000313" key="3">
    <source>
        <dbReference type="Proteomes" id="UP000257109"/>
    </source>
</evidence>
<accession>A0A371HY51</accession>
<reference evidence="2" key="1">
    <citation type="submission" date="2018-05" db="EMBL/GenBank/DDBJ databases">
        <title>Draft genome of Mucuna pruriens seed.</title>
        <authorList>
            <person name="Nnadi N.E."/>
            <person name="Vos R."/>
            <person name="Hasami M.H."/>
            <person name="Devisetty U.K."/>
            <person name="Aguiy J.C."/>
        </authorList>
    </citation>
    <scope>NUCLEOTIDE SEQUENCE [LARGE SCALE GENOMIC DNA]</scope>
    <source>
        <strain evidence="2">JCA_2017</strain>
    </source>
</reference>
<dbReference type="Proteomes" id="UP000257109">
    <property type="component" value="Unassembled WGS sequence"/>
</dbReference>
<gene>
    <name evidence="2" type="ORF">CR513_08125</name>
</gene>
<dbReference type="EMBL" id="QJKJ01001414">
    <property type="protein sequence ID" value="RDY07718.1"/>
    <property type="molecule type" value="Genomic_DNA"/>
</dbReference>
<feature type="non-terminal residue" evidence="2">
    <location>
        <position position="1"/>
    </location>
</feature>
<proteinExistence type="predicted"/>
<keyword evidence="3" id="KW-1185">Reference proteome</keyword>
<name>A0A371HY51_MUCPR</name>